<evidence type="ECO:0000256" key="2">
    <source>
        <dbReference type="ARBA" id="ARBA00022692"/>
    </source>
</evidence>
<keyword evidence="5" id="KW-1003">Cell membrane</keyword>
<dbReference type="PANTHER" id="PTHR30221:SF1">
    <property type="entry name" value="SMALL-CONDUCTANCE MECHANOSENSITIVE CHANNEL"/>
    <property type="match status" value="1"/>
</dbReference>
<evidence type="ECO:0000256" key="4">
    <source>
        <dbReference type="ARBA" id="ARBA00023136"/>
    </source>
</evidence>
<dbReference type="Gene3D" id="1.10.287.1260">
    <property type="match status" value="1"/>
</dbReference>
<keyword evidence="5" id="KW-0407">Ion channel</keyword>
<keyword evidence="5" id="KW-0997">Cell inner membrane</keyword>
<dbReference type="InterPro" id="IPR006685">
    <property type="entry name" value="MscS_channel_2nd"/>
</dbReference>
<evidence type="ECO:0000256" key="1">
    <source>
        <dbReference type="ARBA" id="ARBA00004370"/>
    </source>
</evidence>
<dbReference type="InterPro" id="IPR045275">
    <property type="entry name" value="MscS_archaea/bacteria_type"/>
</dbReference>
<accession>A0ABY7SLZ0</accession>
<dbReference type="InterPro" id="IPR010920">
    <property type="entry name" value="LSM_dom_sf"/>
</dbReference>
<feature type="transmembrane region" description="Helical" evidence="5">
    <location>
        <begin position="16"/>
        <end position="36"/>
    </location>
</feature>
<keyword evidence="8" id="KW-1185">Reference proteome</keyword>
<keyword evidence="5" id="KW-0406">Ion transport</keyword>
<dbReference type="PANTHER" id="PTHR30221">
    <property type="entry name" value="SMALL-CONDUCTANCE MECHANOSENSITIVE CHANNEL"/>
    <property type="match status" value="1"/>
</dbReference>
<comment type="function">
    <text evidence="5">Mechanosensitive channel that participates in the regulation of osmotic pressure changes within the cell, opening in response to stretch forces in the membrane lipid bilayer, without the need for other proteins. Contributes to normal resistance to hypoosmotic shock. Forms an ion channel of 1.0 nanosiemens conductance with a slight preference for anions.</text>
</comment>
<feature type="transmembrane region" description="Helical" evidence="5">
    <location>
        <begin position="89"/>
        <end position="121"/>
    </location>
</feature>
<comment type="subunit">
    <text evidence="5">Homoheptamer.</text>
</comment>
<dbReference type="EMBL" id="CP067136">
    <property type="protein sequence ID" value="WCR08023.1"/>
    <property type="molecule type" value="Genomic_DNA"/>
</dbReference>
<feature type="domain" description="Mechanosensitive ion channel MscS" evidence="6">
    <location>
        <begin position="108"/>
        <end position="175"/>
    </location>
</feature>
<keyword evidence="2 5" id="KW-0812">Transmembrane</keyword>
<proteinExistence type="inferred from homology"/>
<reference evidence="7 8" key="1">
    <citation type="submission" date="2021-01" db="EMBL/GenBank/DDBJ databases">
        <title>Biogeographic distribution of Paracoccus.</title>
        <authorList>
            <person name="Hollensteiner J."/>
            <person name="Leineberger J."/>
            <person name="Brinkhoff T."/>
            <person name="Daniel R."/>
        </authorList>
    </citation>
    <scope>NUCLEOTIDE SEQUENCE [LARGE SCALE GENOMIC DNA]</scope>
    <source>
        <strain evidence="7 8">KCTC 22803</strain>
    </source>
</reference>
<sequence>MNLQTIQHSFDPGTPIGAAALAAFLFLAGLLLSWIVRRLLKEALLHDQSEQIDQITLSFLSQLSILMIWLLMFTLYAHMVPVLHRLGTALLAGVSLMSVVIGFAAQTTLGNLVAGISLVLYKPFRRGDRLQIAAPTANFFETGTVDKMSLGFTVLRTDDGRDVIVANGSMAQQTMIKLPPLDEKTAPES</sequence>
<dbReference type="Pfam" id="PF00924">
    <property type="entry name" value="MS_channel_2nd"/>
    <property type="match status" value="1"/>
</dbReference>
<dbReference type="RefSeq" id="WP_271882589.1">
    <property type="nucleotide sequence ID" value="NZ_CP067136.1"/>
</dbReference>
<evidence type="ECO:0000259" key="6">
    <source>
        <dbReference type="Pfam" id="PF00924"/>
    </source>
</evidence>
<feature type="transmembrane region" description="Helical" evidence="5">
    <location>
        <begin position="57"/>
        <end position="77"/>
    </location>
</feature>
<keyword evidence="5" id="KW-0813">Transport</keyword>
<dbReference type="Gene3D" id="2.30.30.60">
    <property type="match status" value="1"/>
</dbReference>
<protein>
    <recommendedName>
        <fullName evidence="5">Small-conductance mechanosensitive channel</fullName>
    </recommendedName>
</protein>
<dbReference type="Proteomes" id="UP001219349">
    <property type="component" value="Chromosome"/>
</dbReference>
<comment type="subcellular location">
    <subcellularLocation>
        <location evidence="5">Cell inner membrane</location>
        <topology evidence="5">Multi-pass membrane protein</topology>
    </subcellularLocation>
    <subcellularLocation>
        <location evidence="1">Membrane</location>
    </subcellularLocation>
</comment>
<keyword evidence="3 5" id="KW-1133">Transmembrane helix</keyword>
<keyword evidence="4 5" id="KW-0472">Membrane</keyword>
<evidence type="ECO:0000256" key="5">
    <source>
        <dbReference type="RuleBase" id="RU369025"/>
    </source>
</evidence>
<organism evidence="7 8">
    <name type="scientific">Paracoccus fistulariae</name>
    <dbReference type="NCBI Taxonomy" id="658446"/>
    <lineage>
        <taxon>Bacteria</taxon>
        <taxon>Pseudomonadati</taxon>
        <taxon>Pseudomonadota</taxon>
        <taxon>Alphaproteobacteria</taxon>
        <taxon>Rhodobacterales</taxon>
        <taxon>Paracoccaceae</taxon>
        <taxon>Paracoccus</taxon>
    </lineage>
</organism>
<name>A0ABY7SLZ0_9RHOB</name>
<gene>
    <name evidence="7" type="ORF">JHX87_04135</name>
</gene>
<dbReference type="SUPFAM" id="SSF50182">
    <property type="entry name" value="Sm-like ribonucleoproteins"/>
    <property type="match status" value="1"/>
</dbReference>
<evidence type="ECO:0000256" key="3">
    <source>
        <dbReference type="ARBA" id="ARBA00022989"/>
    </source>
</evidence>
<comment type="similarity">
    <text evidence="5">Belongs to the MscS (TC 1.A.23) family.</text>
</comment>
<evidence type="ECO:0000313" key="7">
    <source>
        <dbReference type="EMBL" id="WCR08023.1"/>
    </source>
</evidence>
<dbReference type="InterPro" id="IPR023408">
    <property type="entry name" value="MscS_beta-dom_sf"/>
</dbReference>
<evidence type="ECO:0000313" key="8">
    <source>
        <dbReference type="Proteomes" id="UP001219349"/>
    </source>
</evidence>
<comment type="caution">
    <text evidence="5">Lacks conserved residue(s) required for the propagation of feature annotation.</text>
</comment>